<dbReference type="InterPro" id="IPR036852">
    <property type="entry name" value="Peptidase_S8/S53_dom_sf"/>
</dbReference>
<dbReference type="PANTHER" id="PTHR43399">
    <property type="entry name" value="SUBTILISIN-RELATED"/>
    <property type="match status" value="1"/>
</dbReference>
<feature type="region of interest" description="Disordered" evidence="9">
    <location>
        <begin position="1251"/>
        <end position="1308"/>
    </location>
</feature>
<evidence type="ECO:0000256" key="1">
    <source>
        <dbReference type="ARBA" id="ARBA00011073"/>
    </source>
</evidence>
<feature type="compositionally biased region" description="Pro residues" evidence="9">
    <location>
        <begin position="961"/>
        <end position="975"/>
    </location>
</feature>
<comment type="caution">
    <text evidence="12">The sequence shown here is derived from an EMBL/GenBank/DDBJ whole genome shotgun (WGS) entry which is preliminary data.</text>
</comment>
<keyword evidence="3 7" id="KW-0378">Hydrolase</keyword>
<dbReference type="GO" id="GO:0006508">
    <property type="term" value="P:proteolysis"/>
    <property type="evidence" value="ECO:0007669"/>
    <property type="project" value="UniProtKB-KW"/>
</dbReference>
<feature type="active site" description="Charge relay system" evidence="7">
    <location>
        <position position="439"/>
    </location>
</feature>
<evidence type="ECO:0000256" key="5">
    <source>
        <dbReference type="ARBA" id="ARBA00023529"/>
    </source>
</evidence>
<evidence type="ECO:0000256" key="7">
    <source>
        <dbReference type="PROSITE-ProRule" id="PRU01240"/>
    </source>
</evidence>
<proteinExistence type="inferred from homology"/>
<keyword evidence="2 7" id="KW-0645">Protease</keyword>
<evidence type="ECO:0000256" key="8">
    <source>
        <dbReference type="RuleBase" id="RU003355"/>
    </source>
</evidence>
<keyword evidence="10" id="KW-0732">Signal</keyword>
<dbReference type="Gene3D" id="2.60.120.380">
    <property type="match status" value="1"/>
</dbReference>
<feature type="domain" description="Peptidase S8/S53" evidence="11">
    <location>
        <begin position="430"/>
        <end position="723"/>
    </location>
</feature>
<feature type="signal peptide" evidence="10">
    <location>
        <begin position="1"/>
        <end position="29"/>
    </location>
</feature>
<evidence type="ECO:0000256" key="2">
    <source>
        <dbReference type="ARBA" id="ARBA00022670"/>
    </source>
</evidence>
<evidence type="ECO:0000256" key="6">
    <source>
        <dbReference type="ARBA" id="ARBA00023619"/>
    </source>
</evidence>
<comment type="catalytic activity">
    <reaction evidence="5">
        <text>Hydrolysis of proteins with broad specificity for peptide bonds, and a preference for a large uncharged residue in P1. Hydrolyzes peptide amides.</text>
        <dbReference type="EC" id="3.4.21.62"/>
    </reaction>
</comment>
<dbReference type="SUPFAM" id="SSF52743">
    <property type="entry name" value="Subtilisin-like"/>
    <property type="match status" value="1"/>
</dbReference>
<dbReference type="Proteomes" id="UP000355283">
    <property type="component" value="Unassembled WGS sequence"/>
</dbReference>
<accession>A0A4D9CUI1</accession>
<feature type="chain" id="PRO_5020038974" description="subtilisin" evidence="10">
    <location>
        <begin position="30"/>
        <end position="1308"/>
    </location>
</feature>
<keyword evidence="13" id="KW-1185">Reference proteome</keyword>
<dbReference type="PANTHER" id="PTHR43399:SF4">
    <property type="entry name" value="CELL WALL-ASSOCIATED PROTEASE"/>
    <property type="match status" value="1"/>
</dbReference>
<dbReference type="EMBL" id="SDOX01000122">
    <property type="protein sequence ID" value="TFJ81747.1"/>
    <property type="molecule type" value="Genomic_DNA"/>
</dbReference>
<evidence type="ECO:0000313" key="12">
    <source>
        <dbReference type="EMBL" id="TFJ81747.1"/>
    </source>
</evidence>
<evidence type="ECO:0000256" key="10">
    <source>
        <dbReference type="SAM" id="SignalP"/>
    </source>
</evidence>
<dbReference type="InterPro" id="IPR000209">
    <property type="entry name" value="Peptidase_S8/S53_dom"/>
</dbReference>
<dbReference type="InterPro" id="IPR034058">
    <property type="entry name" value="TagA/B/C/D_pept_dom"/>
</dbReference>
<dbReference type="InterPro" id="IPR051048">
    <property type="entry name" value="Peptidase_S8/S53_subtilisin"/>
</dbReference>
<dbReference type="PROSITE" id="PS00136">
    <property type="entry name" value="SUBTILASE_ASP"/>
    <property type="match status" value="1"/>
</dbReference>
<feature type="compositionally biased region" description="Basic and acidic residues" evidence="9">
    <location>
        <begin position="1299"/>
        <end position="1308"/>
    </location>
</feature>
<dbReference type="PROSITE" id="PS51892">
    <property type="entry name" value="SUBTILASE"/>
    <property type="match status" value="1"/>
</dbReference>
<evidence type="ECO:0000259" key="11">
    <source>
        <dbReference type="Pfam" id="PF00082"/>
    </source>
</evidence>
<protein>
    <recommendedName>
        <fullName evidence="6">subtilisin</fullName>
        <ecNumber evidence="6">3.4.21.62</ecNumber>
    </recommendedName>
</protein>
<dbReference type="PROSITE" id="PS00138">
    <property type="entry name" value="SUBTILASE_SER"/>
    <property type="match status" value="1"/>
</dbReference>
<feature type="active site" description="Charge relay system" evidence="7">
    <location>
        <position position="671"/>
    </location>
</feature>
<name>A0A4D9CUI1_9STRA</name>
<dbReference type="InterPro" id="IPR015500">
    <property type="entry name" value="Peptidase_S8_subtilisin-rel"/>
</dbReference>
<evidence type="ECO:0000313" key="13">
    <source>
        <dbReference type="Proteomes" id="UP000355283"/>
    </source>
</evidence>
<dbReference type="InterPro" id="IPR023828">
    <property type="entry name" value="Peptidase_S8_Ser-AS"/>
</dbReference>
<dbReference type="PRINTS" id="PR00723">
    <property type="entry name" value="SUBTILISIN"/>
</dbReference>
<dbReference type="CDD" id="cd04842">
    <property type="entry name" value="Peptidases_S8_Kp43_protease"/>
    <property type="match status" value="1"/>
</dbReference>
<feature type="active site" description="Charge relay system" evidence="7">
    <location>
        <position position="489"/>
    </location>
</feature>
<reference evidence="12 13" key="1">
    <citation type="submission" date="2019-01" db="EMBL/GenBank/DDBJ databases">
        <title>Nuclear Genome Assembly of the Microalgal Biofuel strain Nannochloropsis salina CCMP1776.</title>
        <authorList>
            <person name="Hovde B."/>
        </authorList>
    </citation>
    <scope>NUCLEOTIDE SEQUENCE [LARGE SCALE GENOMIC DNA]</scope>
    <source>
        <strain evidence="12 13">CCMP1776</strain>
    </source>
</reference>
<dbReference type="GO" id="GO:0004252">
    <property type="term" value="F:serine-type endopeptidase activity"/>
    <property type="evidence" value="ECO:0007669"/>
    <property type="project" value="UniProtKB-UniRule"/>
</dbReference>
<feature type="region of interest" description="Disordered" evidence="9">
    <location>
        <begin position="255"/>
        <end position="299"/>
    </location>
</feature>
<evidence type="ECO:0000256" key="9">
    <source>
        <dbReference type="SAM" id="MobiDB-lite"/>
    </source>
</evidence>
<dbReference type="InterPro" id="IPR022398">
    <property type="entry name" value="Peptidase_S8_His-AS"/>
</dbReference>
<evidence type="ECO:0000256" key="3">
    <source>
        <dbReference type="ARBA" id="ARBA00022801"/>
    </source>
</evidence>
<dbReference type="InterPro" id="IPR023827">
    <property type="entry name" value="Peptidase_S8_Asp-AS"/>
</dbReference>
<dbReference type="Gene3D" id="3.40.50.200">
    <property type="entry name" value="Peptidase S8/S53 domain"/>
    <property type="match status" value="1"/>
</dbReference>
<dbReference type="EC" id="3.4.21.62" evidence="6"/>
<feature type="region of interest" description="Disordered" evidence="9">
    <location>
        <begin position="961"/>
        <end position="986"/>
    </location>
</feature>
<organism evidence="12 13">
    <name type="scientific">Nannochloropsis salina CCMP1776</name>
    <dbReference type="NCBI Taxonomy" id="1027361"/>
    <lineage>
        <taxon>Eukaryota</taxon>
        <taxon>Sar</taxon>
        <taxon>Stramenopiles</taxon>
        <taxon>Ochrophyta</taxon>
        <taxon>Eustigmatophyceae</taxon>
        <taxon>Eustigmatales</taxon>
        <taxon>Monodopsidaceae</taxon>
        <taxon>Microchloropsis</taxon>
        <taxon>Microchloropsis salina</taxon>
    </lineage>
</organism>
<dbReference type="PROSITE" id="PS00137">
    <property type="entry name" value="SUBTILASE_HIS"/>
    <property type="match status" value="1"/>
</dbReference>
<evidence type="ECO:0000256" key="4">
    <source>
        <dbReference type="ARBA" id="ARBA00022825"/>
    </source>
</evidence>
<dbReference type="Pfam" id="PF00082">
    <property type="entry name" value="Peptidase_S8"/>
    <property type="match status" value="1"/>
</dbReference>
<gene>
    <name evidence="12" type="ORF">NSK_006996</name>
</gene>
<comment type="similarity">
    <text evidence="1 7 8">Belongs to the peptidase S8 family.</text>
</comment>
<feature type="compositionally biased region" description="Basic residues" evidence="9">
    <location>
        <begin position="263"/>
        <end position="274"/>
    </location>
</feature>
<keyword evidence="4 7" id="KW-0720">Serine protease</keyword>
<sequence>MGRKGFCGDLRHFFLLIAVAGFLVQNTLCAYSENAESDVDQTIFPVPSSGDNDSGASVVDANEGSSSPNVTLCPPDTVFMAEIFSADVEGELPEREDVQLVTDFQWNRFLNLSDPAPFFLCATNGHRGYSEMMNAFNETFVLPLFANATLTCQIVHSTARRVLNLTATLPQVTYGAPVPSVMKISKDILRRVIDGSFSKRSAPRLRLVVSPGLEHNESGLMKVLQRIVTSLQSGTFVEAVEEDFEWTAVETASNSTAAAAQQSRRRQKRERLRQRWLGTGLGGDENEDTSQPSAGDDSDKLLRRNSARQWWQHISPVLEGDLSCDFLNVGASIQYPYLRLSGFDNLALKADGKRRLEQAYDSNSTISDQSACLLALLAFVSSDPAVLYVEEYSSVVLYNAAAAHLTQSGDDGQYNQATSSFPLYDVGLDGTNQVVQVVDTGVDQNSCFFSDAKGPLPTTTISEAAFDSSRRKIVQYVQWADSTDVENGHGTHVAGTVAGVSLDTSMDMSSYEGVARGAKLAFFDMGFSSGGLTLPSNFATRLFPPGYAAGARIFSNSWGTPSAKFYTSADTEIDKFMYEYDDTLVLVSGGNKGGEGIGGVASPALSKNVLSVGASLSDRYADLDPTHVAYFSSWGPTKDGRIKPDIVTPGRRLVSAASGATCGVTIKQGTSMACPVAAGSAAMVRQYFVEGWYPRGVKRAADGFVPTGALLKAMLINSAVPMAAFDFNNGTLLPLGLPPDVYQGHGRIKLADVLPIKSLGATTTPNLYVVNGASIKEEEKHVYKLSIPATGKSPVKITLVWIDPDTRASSATTVLHDLDLMVYSQKEGSSYFPNGRTNADNVNTVEKVALYSPMPGDTLTVTVTATSVATRPEQRYALAASGNFVSGAWYCQSPRSSRAGEVFTTENCDQSCDKNGFLKKPVCCDASAGSVCSAQEIAAAAAGGLECDAATRPIECPAPVPVVPPTKAPTRPPTRSPTKAPIRSPTKPVTGDWYCQFPRSTRGNDAQTIRNCLVNCDDSGFLKNPVCCPPLAVGSVCNDEEAAAAQANGVACSTAARPEECAGAPASNPPAPAPAAPSPVPAVSGAWYCQYPRSTRSNGAYTLNNCNVECDGSNFNKNPICCLTSAGGVCNNAEQAESNASGVSCSNAARPEECAGAPAPNPPAPAPAPAAPSPVPAVSGAWYCQYPRSTRSNGAYTLNNCNVKCDGSNFNKNPICCLTSAGGVCNDAEADESVRAGAVCAAAGKPSCTESLDAESPDVPAITSPTPQIVITPHEEPDDESPQEHRGGAQRSLAKRFPRLLERVRHGR</sequence>
<dbReference type="OrthoDB" id="10256524at2759"/>